<keyword evidence="15 19" id="KW-0472">Membrane</keyword>
<keyword evidence="12 18" id="KW-0548">Nucleotidyltransferase</keyword>
<keyword evidence="13 19" id="KW-1133">Transmembrane helix</keyword>
<accession>H8KLK8</accession>
<evidence type="ECO:0000256" key="9">
    <source>
        <dbReference type="ARBA" id="ARBA00022516"/>
    </source>
</evidence>
<dbReference type="GO" id="GO:0016024">
    <property type="term" value="P:CDP-diacylglycerol biosynthetic process"/>
    <property type="evidence" value="ECO:0007669"/>
    <property type="project" value="UniProtKB-UniPathway"/>
</dbReference>
<evidence type="ECO:0000256" key="18">
    <source>
        <dbReference type="RuleBase" id="RU003938"/>
    </source>
</evidence>
<sequence length="271" mass="30380">MSNLVQRTITGFFFVAVLVFCVSYNGYSLSALFFIISVLSLYEFYGLIKQGNYKPNIPLGMVVGVVVYLVFMLRNYSQITSSTISLVFPLLFIFFLVELFLKHQKPFENVAMSILGPVYAVLPFAIFTGLGFMHGMIYNYQLPLGFLILLWSNDTFAYLFGRQFGKHKLFERISPKKTWEGFFGGMLSAVAISQVLAHYFPTLSALNWAVVSLIIVCFGTLGDLVESMFKRSLDVKDSGTILPGHGGLLDRFDGLLVSAPFVYAYLIFLGV</sequence>
<dbReference type="GO" id="GO:0005886">
    <property type="term" value="C:plasma membrane"/>
    <property type="evidence" value="ECO:0007669"/>
    <property type="project" value="UniProtKB-SubCell"/>
</dbReference>
<evidence type="ECO:0000256" key="11">
    <source>
        <dbReference type="ARBA" id="ARBA00022692"/>
    </source>
</evidence>
<evidence type="ECO:0000256" key="5">
    <source>
        <dbReference type="ARBA" id="ARBA00010185"/>
    </source>
</evidence>
<protein>
    <recommendedName>
        <fullName evidence="7 18">Phosphatidate cytidylyltransferase</fullName>
        <ecNumber evidence="6 18">2.7.7.41</ecNumber>
    </recommendedName>
</protein>
<reference evidence="20" key="1">
    <citation type="submission" date="2012-02" db="EMBL/GenBank/DDBJ databases">
        <title>The complete genome of Solitalea canadensis DSM 3403.</title>
        <authorList>
            <consortium name="US DOE Joint Genome Institute (JGI-PGF)"/>
            <person name="Lucas S."/>
            <person name="Copeland A."/>
            <person name="Lapidus A."/>
            <person name="Glavina del Rio T."/>
            <person name="Dalin E."/>
            <person name="Tice H."/>
            <person name="Bruce D."/>
            <person name="Goodwin L."/>
            <person name="Pitluck S."/>
            <person name="Peters L."/>
            <person name="Ovchinnikova G."/>
            <person name="Lu M."/>
            <person name="Kyrpides N."/>
            <person name="Mavromatis K."/>
            <person name="Ivanova N."/>
            <person name="Brettin T."/>
            <person name="Detter J.C."/>
            <person name="Han C."/>
            <person name="Larimer F."/>
            <person name="Land M."/>
            <person name="Hauser L."/>
            <person name="Markowitz V."/>
            <person name="Cheng J.-F."/>
            <person name="Hugenholtz P."/>
            <person name="Woyke T."/>
            <person name="Wu D."/>
            <person name="Spring S."/>
            <person name="Schroeder M."/>
            <person name="Kopitz M."/>
            <person name="Brambilla E."/>
            <person name="Klenk H.-P."/>
            <person name="Eisen J.A."/>
        </authorList>
    </citation>
    <scope>NUCLEOTIDE SEQUENCE</scope>
    <source>
        <strain evidence="20">DSM 3403</strain>
    </source>
</reference>
<evidence type="ECO:0000313" key="20">
    <source>
        <dbReference type="EMBL" id="AFD08895.1"/>
    </source>
</evidence>
<comment type="similarity">
    <text evidence="5 18">Belongs to the CDS family.</text>
</comment>
<dbReference type="EC" id="2.7.7.41" evidence="6 18"/>
<keyword evidence="16" id="KW-0594">Phospholipid biosynthesis</keyword>
<proteinExistence type="inferred from homology"/>
<dbReference type="EMBL" id="CP003349">
    <property type="protein sequence ID" value="AFD08895.1"/>
    <property type="molecule type" value="Genomic_DNA"/>
</dbReference>
<dbReference type="Proteomes" id="UP000007590">
    <property type="component" value="Chromosome"/>
</dbReference>
<feature type="transmembrane region" description="Helical" evidence="19">
    <location>
        <begin position="181"/>
        <end position="200"/>
    </location>
</feature>
<evidence type="ECO:0000256" key="4">
    <source>
        <dbReference type="ARBA" id="ARBA00005189"/>
    </source>
</evidence>
<evidence type="ECO:0000313" key="21">
    <source>
        <dbReference type="Proteomes" id="UP000007590"/>
    </source>
</evidence>
<feature type="transmembrane region" description="Helical" evidence="19">
    <location>
        <begin position="57"/>
        <end position="73"/>
    </location>
</feature>
<dbReference type="InterPro" id="IPR000374">
    <property type="entry name" value="PC_trans"/>
</dbReference>
<gene>
    <name evidence="20" type="ordered locus">Solca_3900</name>
</gene>
<dbReference type="UniPathway" id="UPA00557">
    <property type="reaction ID" value="UER00614"/>
</dbReference>
<comment type="pathway">
    <text evidence="3 18">Phospholipid metabolism; CDP-diacylglycerol biosynthesis; CDP-diacylglycerol from sn-glycerol 3-phosphate: step 3/3.</text>
</comment>
<comment type="subcellular location">
    <subcellularLocation>
        <location evidence="2">Cell membrane</location>
        <topology evidence="2">Multi-pass membrane protein</topology>
    </subcellularLocation>
</comment>
<keyword evidence="21" id="KW-1185">Reference proteome</keyword>
<evidence type="ECO:0000256" key="14">
    <source>
        <dbReference type="ARBA" id="ARBA00023098"/>
    </source>
</evidence>
<evidence type="ECO:0000256" key="3">
    <source>
        <dbReference type="ARBA" id="ARBA00005119"/>
    </source>
</evidence>
<evidence type="ECO:0000256" key="6">
    <source>
        <dbReference type="ARBA" id="ARBA00012487"/>
    </source>
</evidence>
<dbReference type="RefSeq" id="WP_014682118.1">
    <property type="nucleotide sequence ID" value="NC_017770.1"/>
</dbReference>
<feature type="transmembrane region" description="Helical" evidence="19">
    <location>
        <begin position="79"/>
        <end position="101"/>
    </location>
</feature>
<dbReference type="PANTHER" id="PTHR46382">
    <property type="entry name" value="PHOSPHATIDATE CYTIDYLYLTRANSFERASE"/>
    <property type="match status" value="1"/>
</dbReference>
<feature type="transmembrane region" description="Helical" evidence="19">
    <location>
        <begin position="140"/>
        <end position="160"/>
    </location>
</feature>
<dbReference type="AlphaFoldDB" id="H8KLK8"/>
<dbReference type="OrthoDB" id="9799199at2"/>
<evidence type="ECO:0000256" key="16">
    <source>
        <dbReference type="ARBA" id="ARBA00023209"/>
    </source>
</evidence>
<feature type="transmembrane region" description="Helical" evidence="19">
    <location>
        <begin position="12"/>
        <end position="45"/>
    </location>
</feature>
<keyword evidence="17" id="KW-1208">Phospholipid metabolism</keyword>
<dbReference type="GO" id="GO:0004605">
    <property type="term" value="F:phosphatidate cytidylyltransferase activity"/>
    <property type="evidence" value="ECO:0007669"/>
    <property type="project" value="UniProtKB-EC"/>
</dbReference>
<dbReference type="KEGG" id="scn:Solca_3900"/>
<dbReference type="STRING" id="929556.Solca_3900"/>
<name>H8KLK8_SOLCM</name>
<evidence type="ECO:0000256" key="7">
    <source>
        <dbReference type="ARBA" id="ARBA00019373"/>
    </source>
</evidence>
<comment type="catalytic activity">
    <reaction evidence="1 18">
        <text>a 1,2-diacyl-sn-glycero-3-phosphate + CTP + H(+) = a CDP-1,2-diacyl-sn-glycerol + diphosphate</text>
        <dbReference type="Rhea" id="RHEA:16229"/>
        <dbReference type="ChEBI" id="CHEBI:15378"/>
        <dbReference type="ChEBI" id="CHEBI:33019"/>
        <dbReference type="ChEBI" id="CHEBI:37563"/>
        <dbReference type="ChEBI" id="CHEBI:58332"/>
        <dbReference type="ChEBI" id="CHEBI:58608"/>
        <dbReference type="EC" id="2.7.7.41"/>
    </reaction>
</comment>
<comment type="pathway">
    <text evidence="4">Lipid metabolism.</text>
</comment>
<keyword evidence="11 18" id="KW-0812">Transmembrane</keyword>
<keyword evidence="8" id="KW-1003">Cell membrane</keyword>
<evidence type="ECO:0000256" key="8">
    <source>
        <dbReference type="ARBA" id="ARBA00022475"/>
    </source>
</evidence>
<evidence type="ECO:0000256" key="2">
    <source>
        <dbReference type="ARBA" id="ARBA00004651"/>
    </source>
</evidence>
<evidence type="ECO:0000256" key="13">
    <source>
        <dbReference type="ARBA" id="ARBA00022989"/>
    </source>
</evidence>
<evidence type="ECO:0000256" key="15">
    <source>
        <dbReference type="ARBA" id="ARBA00023136"/>
    </source>
</evidence>
<dbReference type="PROSITE" id="PS01315">
    <property type="entry name" value="CDS"/>
    <property type="match status" value="1"/>
</dbReference>
<organism evidence="20 21">
    <name type="scientific">Solitalea canadensis (strain ATCC 29591 / DSM 3403 / JCM 21819 / LMG 8368 / NBRC 15130 / NCIMB 12057 / USAM 9D)</name>
    <name type="common">Flexibacter canadensis</name>
    <dbReference type="NCBI Taxonomy" id="929556"/>
    <lineage>
        <taxon>Bacteria</taxon>
        <taxon>Pseudomonadati</taxon>
        <taxon>Bacteroidota</taxon>
        <taxon>Sphingobacteriia</taxon>
        <taxon>Sphingobacteriales</taxon>
        <taxon>Sphingobacteriaceae</taxon>
        <taxon>Solitalea</taxon>
    </lineage>
</organism>
<evidence type="ECO:0000256" key="19">
    <source>
        <dbReference type="SAM" id="Phobius"/>
    </source>
</evidence>
<evidence type="ECO:0000256" key="17">
    <source>
        <dbReference type="ARBA" id="ARBA00023264"/>
    </source>
</evidence>
<keyword evidence="9" id="KW-0444">Lipid biosynthesis</keyword>
<evidence type="ECO:0000256" key="1">
    <source>
        <dbReference type="ARBA" id="ARBA00001698"/>
    </source>
</evidence>
<dbReference type="HOGENOM" id="CLU_037294_3_2_10"/>
<dbReference type="eggNOG" id="COG4589">
    <property type="taxonomic scope" value="Bacteria"/>
</dbReference>
<evidence type="ECO:0000256" key="10">
    <source>
        <dbReference type="ARBA" id="ARBA00022679"/>
    </source>
</evidence>
<feature type="transmembrane region" description="Helical" evidence="19">
    <location>
        <begin position="113"/>
        <end position="134"/>
    </location>
</feature>
<evidence type="ECO:0000256" key="12">
    <source>
        <dbReference type="ARBA" id="ARBA00022695"/>
    </source>
</evidence>
<feature type="transmembrane region" description="Helical" evidence="19">
    <location>
        <begin position="206"/>
        <end position="225"/>
    </location>
</feature>
<keyword evidence="10 18" id="KW-0808">Transferase</keyword>
<keyword evidence="14" id="KW-0443">Lipid metabolism</keyword>
<dbReference type="Pfam" id="PF01148">
    <property type="entry name" value="CTP_transf_1"/>
    <property type="match status" value="1"/>
</dbReference>
<dbReference type="PANTHER" id="PTHR46382:SF1">
    <property type="entry name" value="PHOSPHATIDATE CYTIDYLYLTRANSFERASE"/>
    <property type="match status" value="1"/>
</dbReference>